<dbReference type="EMBL" id="CAACYD010000006">
    <property type="protein sequence ID" value="VFA87988.1"/>
    <property type="molecule type" value="Genomic_DNA"/>
</dbReference>
<gene>
    <name evidence="3" type="ORF">NCTC8139_01530</name>
</gene>
<sequence>MTYPGEGQDGTTPFPPHASDYDSSPGFAVPGFAAGQPNPGQFPQAHHPGGAPVHEQPLVVIGDITCTQNFVITPSGTCPIAGTQWAVNDMSVTTERMSQTGLVLALVGFFLVCFLSLLFLLMKERTTTGHIQVVVRGPNGFMHVANIPAHSPMTMNDVTGRVNYARTLAATA</sequence>
<keyword evidence="2" id="KW-0472">Membrane</keyword>
<dbReference type="RefSeq" id="WP_131733911.1">
    <property type="nucleotide sequence ID" value="NZ_CAACYD010000006.1"/>
</dbReference>
<proteinExistence type="predicted"/>
<evidence type="ECO:0000256" key="1">
    <source>
        <dbReference type="SAM" id="MobiDB-lite"/>
    </source>
</evidence>
<protein>
    <submittedName>
        <fullName evidence="3">Uncharacterized protein</fullName>
    </submittedName>
</protein>
<evidence type="ECO:0000313" key="3">
    <source>
        <dbReference type="EMBL" id="VFA87988.1"/>
    </source>
</evidence>
<dbReference type="Proteomes" id="UP000360750">
    <property type="component" value="Unassembled WGS sequence"/>
</dbReference>
<dbReference type="GeneID" id="60749551"/>
<accession>A0ABD7V172</accession>
<name>A0ABD7V172_9ACTN</name>
<organism evidence="3 4">
    <name type="scientific">Gordonia paraffinivorans</name>
    <dbReference type="NCBI Taxonomy" id="175628"/>
    <lineage>
        <taxon>Bacteria</taxon>
        <taxon>Bacillati</taxon>
        <taxon>Actinomycetota</taxon>
        <taxon>Actinomycetes</taxon>
        <taxon>Mycobacteriales</taxon>
        <taxon>Gordoniaceae</taxon>
        <taxon>Gordonia</taxon>
    </lineage>
</organism>
<dbReference type="AlphaFoldDB" id="A0ABD7V172"/>
<reference evidence="3 4" key="1">
    <citation type="submission" date="2019-02" db="EMBL/GenBank/DDBJ databases">
        <authorList>
            <consortium name="Pathogen Informatics"/>
        </authorList>
    </citation>
    <scope>NUCLEOTIDE SEQUENCE [LARGE SCALE GENOMIC DNA]</scope>
    <source>
        <strain evidence="3 4">3012STDY6756503</strain>
    </source>
</reference>
<comment type="caution">
    <text evidence="3">The sequence shown here is derived from an EMBL/GenBank/DDBJ whole genome shotgun (WGS) entry which is preliminary data.</text>
</comment>
<evidence type="ECO:0000313" key="4">
    <source>
        <dbReference type="Proteomes" id="UP000360750"/>
    </source>
</evidence>
<keyword evidence="2" id="KW-1133">Transmembrane helix</keyword>
<keyword evidence="2" id="KW-0812">Transmembrane</keyword>
<evidence type="ECO:0000256" key="2">
    <source>
        <dbReference type="SAM" id="Phobius"/>
    </source>
</evidence>
<feature type="region of interest" description="Disordered" evidence="1">
    <location>
        <begin position="29"/>
        <end position="49"/>
    </location>
</feature>
<feature type="transmembrane region" description="Helical" evidence="2">
    <location>
        <begin position="102"/>
        <end position="122"/>
    </location>
</feature>
<feature type="region of interest" description="Disordered" evidence="1">
    <location>
        <begin position="1"/>
        <end position="20"/>
    </location>
</feature>